<evidence type="ECO:0000259" key="2">
    <source>
        <dbReference type="SMART" id="SM00198"/>
    </source>
</evidence>
<accession>A0A0D6LXS3</accession>
<organism evidence="3 4">
    <name type="scientific">Ancylostoma ceylanicum</name>
    <dbReference type="NCBI Taxonomy" id="53326"/>
    <lineage>
        <taxon>Eukaryota</taxon>
        <taxon>Metazoa</taxon>
        <taxon>Ecdysozoa</taxon>
        <taxon>Nematoda</taxon>
        <taxon>Chromadorea</taxon>
        <taxon>Rhabditida</taxon>
        <taxon>Rhabditina</taxon>
        <taxon>Rhabditomorpha</taxon>
        <taxon>Strongyloidea</taxon>
        <taxon>Ancylostomatidae</taxon>
        <taxon>Ancylostomatinae</taxon>
        <taxon>Ancylostoma</taxon>
    </lineage>
</organism>
<keyword evidence="4" id="KW-1185">Reference proteome</keyword>
<evidence type="ECO:0000313" key="4">
    <source>
        <dbReference type="Proteomes" id="UP000054495"/>
    </source>
</evidence>
<dbReference type="Gene3D" id="3.40.33.10">
    <property type="entry name" value="CAP"/>
    <property type="match status" value="1"/>
</dbReference>
<keyword evidence="1" id="KW-0732">Signal</keyword>
<evidence type="ECO:0000313" key="3">
    <source>
        <dbReference type="EMBL" id="EPB76644.1"/>
    </source>
</evidence>
<dbReference type="SMART" id="SM00198">
    <property type="entry name" value="SCP"/>
    <property type="match status" value="1"/>
</dbReference>
<dbReference type="Proteomes" id="UP000054495">
    <property type="component" value="Unassembled WGS sequence"/>
</dbReference>
<evidence type="ECO:0000256" key="1">
    <source>
        <dbReference type="SAM" id="SignalP"/>
    </source>
</evidence>
<proteinExistence type="predicted"/>
<feature type="chain" id="PRO_5002307557" evidence="1">
    <location>
        <begin position="19"/>
        <end position="138"/>
    </location>
</feature>
<sequence length="138" mass="15827">MFSKILVLFLCVCGLVASGPKCKNSTVVRPEVRQQILDFHIELGRPLNWSCKLERKAYRAFELDKGLVNTNKINRVNGVNEYSALSSIDNKTNVEKALYYWWEKNQNAHAKMANDENTRIGCASELRAPMYHLVCVYN</sequence>
<reference evidence="3 4" key="1">
    <citation type="submission" date="2013-05" db="EMBL/GenBank/DDBJ databases">
        <title>Draft genome of the parasitic nematode Anyclostoma ceylanicum.</title>
        <authorList>
            <person name="Mitreva M."/>
        </authorList>
    </citation>
    <scope>NUCLEOTIDE SEQUENCE [LARGE SCALE GENOMIC DNA]</scope>
</reference>
<dbReference type="InterPro" id="IPR014044">
    <property type="entry name" value="CAP_dom"/>
</dbReference>
<dbReference type="EMBL" id="KE124858">
    <property type="protein sequence ID" value="EPB76644.1"/>
    <property type="molecule type" value="Genomic_DNA"/>
</dbReference>
<protein>
    <submittedName>
        <fullName evidence="3">SCP-like protein</fullName>
    </submittedName>
</protein>
<gene>
    <name evidence="3" type="ORF">ANCCEY_04274</name>
</gene>
<dbReference type="InterPro" id="IPR035940">
    <property type="entry name" value="CAP_sf"/>
</dbReference>
<feature type="domain" description="SCP" evidence="2">
    <location>
        <begin position="31"/>
        <end position="138"/>
    </location>
</feature>
<dbReference type="Pfam" id="PF00188">
    <property type="entry name" value="CAP"/>
    <property type="match status" value="1"/>
</dbReference>
<name>A0A0D6LXS3_9BILA</name>
<dbReference type="SUPFAM" id="SSF55797">
    <property type="entry name" value="PR-1-like"/>
    <property type="match status" value="1"/>
</dbReference>
<feature type="signal peptide" evidence="1">
    <location>
        <begin position="1"/>
        <end position="18"/>
    </location>
</feature>
<dbReference type="AlphaFoldDB" id="A0A0D6LXS3"/>